<keyword evidence="3" id="KW-1185">Reference proteome</keyword>
<dbReference type="InterPro" id="IPR006059">
    <property type="entry name" value="SBP"/>
</dbReference>
<dbReference type="SUPFAM" id="SSF53850">
    <property type="entry name" value="Periplasmic binding protein-like II"/>
    <property type="match status" value="1"/>
</dbReference>
<dbReference type="EMBL" id="CP060789">
    <property type="protein sequence ID" value="QNP55105.1"/>
    <property type="molecule type" value="Genomic_DNA"/>
</dbReference>
<keyword evidence="1" id="KW-0732">Signal</keyword>
<protein>
    <submittedName>
        <fullName evidence="2">Extracellular solute-binding protein</fullName>
    </submittedName>
</protein>
<dbReference type="PROSITE" id="PS51257">
    <property type="entry name" value="PROKAR_LIPOPROTEIN"/>
    <property type="match status" value="1"/>
</dbReference>
<dbReference type="RefSeq" id="WP_187720241.1">
    <property type="nucleotide sequence ID" value="NZ_BAABBL010000007.1"/>
</dbReference>
<evidence type="ECO:0000313" key="2">
    <source>
        <dbReference type="EMBL" id="QNP55105.1"/>
    </source>
</evidence>
<dbReference type="AlphaFoldDB" id="A0A7H0H3I9"/>
<reference evidence="2 3" key="1">
    <citation type="submission" date="2020-08" db="EMBL/GenBank/DDBJ databases">
        <title>Genome sequence of Tessaracoccus defluvii JCM 17540T.</title>
        <authorList>
            <person name="Hyun D.-W."/>
            <person name="Bae J.-W."/>
        </authorList>
    </citation>
    <scope>NUCLEOTIDE SEQUENCE [LARGE SCALE GENOMIC DNA]</scope>
    <source>
        <strain evidence="2 3">JCM 17540</strain>
    </source>
</reference>
<accession>A0A7H0H3I9</accession>
<evidence type="ECO:0000256" key="1">
    <source>
        <dbReference type="SAM" id="SignalP"/>
    </source>
</evidence>
<sequence>MQFIAKATRTVALVGAAALALSACSPSATPSSSPTAGGGESSTSAPAGKVSLSIMTNAISGGKNAAEADWIANFVIPEFTAAQKAKGVEVEVKYEPQGVDDEDYKTKIALDLSSGKGADILGIDGIWTGEFAQAGYIKPLNQVAKDADSWDGWDQMTEAVQQALSFEGERYGIPQGSDGRVIYYNKTLFQQAGLPTDWQPTSWDEILETARTLKKIDGVVPIQLNAGTAMGEATTMQGYLPMLMGTGQKLWADGKWYGDTQGMRDVLGLYKTIYIDEGLGDPILQQEASGRDTSFQEFAAGNIAILLEGDYFWRSVINPAEGVGTAPMADRDTIVGYAKIPAMKPGSGVNGQDFVSMSGGTGRVLNPNSANPDLAWELLAFMNSPEAFEARAAGTLSISPRQDVNDKLLASDKMLTFVNTEVLPITAYRPGLAEYPEVSAKLQQATLDVVSGSSVDDAVKAFADALPGIVGGEDKIAS</sequence>
<proteinExistence type="predicted"/>
<dbReference type="PANTHER" id="PTHR43649">
    <property type="entry name" value="ARABINOSE-BINDING PROTEIN-RELATED"/>
    <property type="match status" value="1"/>
</dbReference>
<evidence type="ECO:0000313" key="3">
    <source>
        <dbReference type="Proteomes" id="UP000516117"/>
    </source>
</evidence>
<organism evidence="2 3">
    <name type="scientific">Tessaracoccus defluvii</name>
    <dbReference type="NCBI Taxonomy" id="1285901"/>
    <lineage>
        <taxon>Bacteria</taxon>
        <taxon>Bacillati</taxon>
        <taxon>Actinomycetota</taxon>
        <taxon>Actinomycetes</taxon>
        <taxon>Propionibacteriales</taxon>
        <taxon>Propionibacteriaceae</taxon>
        <taxon>Tessaracoccus</taxon>
    </lineage>
</organism>
<dbReference type="InterPro" id="IPR050490">
    <property type="entry name" value="Bact_solute-bd_prot1"/>
</dbReference>
<dbReference type="Pfam" id="PF01547">
    <property type="entry name" value="SBP_bac_1"/>
    <property type="match status" value="1"/>
</dbReference>
<dbReference type="Gene3D" id="3.40.190.10">
    <property type="entry name" value="Periplasmic binding protein-like II"/>
    <property type="match status" value="2"/>
</dbReference>
<dbReference type="KEGG" id="tdf:H9L22_12660"/>
<name>A0A7H0H3I9_9ACTN</name>
<dbReference type="PANTHER" id="PTHR43649:SF14">
    <property type="entry name" value="BLR3389 PROTEIN"/>
    <property type="match status" value="1"/>
</dbReference>
<dbReference type="Proteomes" id="UP000516117">
    <property type="component" value="Chromosome"/>
</dbReference>
<feature type="signal peptide" evidence="1">
    <location>
        <begin position="1"/>
        <end position="28"/>
    </location>
</feature>
<gene>
    <name evidence="2" type="ORF">H9L22_12660</name>
</gene>
<feature type="chain" id="PRO_5038752870" evidence="1">
    <location>
        <begin position="29"/>
        <end position="478"/>
    </location>
</feature>